<evidence type="ECO:0000313" key="1">
    <source>
        <dbReference type="EMBL" id="AJK45385.1"/>
    </source>
</evidence>
<dbReference type="Proteomes" id="UP000031838">
    <property type="component" value="Chromosome 1"/>
</dbReference>
<sequence length="70" mass="7667">MADLQLPREAALIASSAADQFARLEAMFDAIRAYLPEGMYEHALAGIGQCVASHYATNMRGLSRSEVRHD</sequence>
<dbReference type="AlphaFoldDB" id="A0A0B6RWI3"/>
<organism evidence="1 2">
    <name type="scientific">Burkholderia plantarii</name>
    <dbReference type="NCBI Taxonomy" id="41899"/>
    <lineage>
        <taxon>Bacteria</taxon>
        <taxon>Pseudomonadati</taxon>
        <taxon>Pseudomonadota</taxon>
        <taxon>Betaproteobacteria</taxon>
        <taxon>Burkholderiales</taxon>
        <taxon>Burkholderiaceae</taxon>
        <taxon>Burkholderia</taxon>
    </lineage>
</organism>
<name>A0A0B6RWI3_BURPL</name>
<protein>
    <submittedName>
        <fullName evidence="1">Uncharacterized protein</fullName>
    </submittedName>
</protein>
<accession>A0A0B6RWI3</accession>
<reference evidence="2" key="1">
    <citation type="submission" date="2011-03" db="EMBL/GenBank/DDBJ databases">
        <authorList>
            <person name="Voget S."/>
            <person name="Streit W.R."/>
            <person name="Jaeger K.E."/>
            <person name="Daniel R."/>
        </authorList>
    </citation>
    <scope>NUCLEOTIDE SEQUENCE [LARGE SCALE GENOMIC DNA]</scope>
    <source>
        <strain evidence="2">PG1</strain>
    </source>
</reference>
<dbReference type="HOGENOM" id="CLU_2750044_0_0_4"/>
<keyword evidence="2" id="KW-1185">Reference proteome</keyword>
<proteinExistence type="predicted"/>
<dbReference type="KEGG" id="bgp:BGL_1c08520"/>
<dbReference type="RefSeq" id="WP_042624119.1">
    <property type="nucleotide sequence ID" value="NZ_CP002580.1"/>
</dbReference>
<evidence type="ECO:0000313" key="2">
    <source>
        <dbReference type="Proteomes" id="UP000031838"/>
    </source>
</evidence>
<reference evidence="1 2" key="2">
    <citation type="journal article" date="2016" name="Appl. Microbiol. Biotechnol.">
        <title>Mutations improving production and secretion of extracellular lipase by Burkholderia glumae PG1.</title>
        <authorList>
            <person name="Knapp A."/>
            <person name="Voget S."/>
            <person name="Gao R."/>
            <person name="Zaburannyi N."/>
            <person name="Krysciak D."/>
            <person name="Breuer M."/>
            <person name="Hauer B."/>
            <person name="Streit W.R."/>
            <person name="Muller R."/>
            <person name="Daniel R."/>
            <person name="Jaeger K.E."/>
        </authorList>
    </citation>
    <scope>NUCLEOTIDE SEQUENCE [LARGE SCALE GENOMIC DNA]</scope>
    <source>
        <strain evidence="1 2">PG1</strain>
    </source>
</reference>
<dbReference type="EMBL" id="CP002580">
    <property type="protein sequence ID" value="AJK45385.1"/>
    <property type="molecule type" value="Genomic_DNA"/>
</dbReference>
<gene>
    <name evidence="1" type="ORF">BGL_1c08520</name>
</gene>